<protein>
    <submittedName>
        <fullName evidence="1">Uncharacterized protein</fullName>
    </submittedName>
</protein>
<name>A0AAN8X0J7_HALRR</name>
<dbReference type="AlphaFoldDB" id="A0AAN8X0J7"/>
<dbReference type="Proteomes" id="UP001381693">
    <property type="component" value="Unassembled WGS sequence"/>
</dbReference>
<evidence type="ECO:0000313" key="1">
    <source>
        <dbReference type="EMBL" id="KAK7069800.1"/>
    </source>
</evidence>
<proteinExistence type="predicted"/>
<feature type="non-terminal residue" evidence="1">
    <location>
        <position position="62"/>
    </location>
</feature>
<evidence type="ECO:0000313" key="2">
    <source>
        <dbReference type="Proteomes" id="UP001381693"/>
    </source>
</evidence>
<keyword evidence="2" id="KW-1185">Reference proteome</keyword>
<gene>
    <name evidence="1" type="ORF">SK128_018033</name>
</gene>
<accession>A0AAN8X0J7</accession>
<organism evidence="1 2">
    <name type="scientific">Halocaridina rubra</name>
    <name type="common">Hawaiian red shrimp</name>
    <dbReference type="NCBI Taxonomy" id="373956"/>
    <lineage>
        <taxon>Eukaryota</taxon>
        <taxon>Metazoa</taxon>
        <taxon>Ecdysozoa</taxon>
        <taxon>Arthropoda</taxon>
        <taxon>Crustacea</taxon>
        <taxon>Multicrustacea</taxon>
        <taxon>Malacostraca</taxon>
        <taxon>Eumalacostraca</taxon>
        <taxon>Eucarida</taxon>
        <taxon>Decapoda</taxon>
        <taxon>Pleocyemata</taxon>
        <taxon>Caridea</taxon>
        <taxon>Atyoidea</taxon>
        <taxon>Atyidae</taxon>
        <taxon>Halocaridina</taxon>
    </lineage>
</organism>
<dbReference type="EMBL" id="JAXCGZ010015826">
    <property type="protein sequence ID" value="KAK7069800.1"/>
    <property type="molecule type" value="Genomic_DNA"/>
</dbReference>
<reference evidence="1 2" key="1">
    <citation type="submission" date="2023-11" db="EMBL/GenBank/DDBJ databases">
        <title>Halocaridina rubra genome assembly.</title>
        <authorList>
            <person name="Smith C."/>
        </authorList>
    </citation>
    <scope>NUCLEOTIDE SEQUENCE [LARGE SCALE GENOMIC DNA]</scope>
    <source>
        <strain evidence="1">EP-1</strain>
        <tissue evidence="1">Whole</tissue>
    </source>
</reference>
<comment type="caution">
    <text evidence="1">The sequence shown here is derived from an EMBL/GenBank/DDBJ whole genome shotgun (WGS) entry which is preliminary data.</text>
</comment>
<sequence>MTFQVSEWFGNMRRRIREATRGLGICWEERVRIYNSVITGKSEPLPILPEDEINSWVPPKTQ</sequence>